<accession>N4WMK1</accession>
<dbReference type="Gene3D" id="1.20.1260.10">
    <property type="match status" value="1"/>
</dbReference>
<dbReference type="RefSeq" id="WP_003473739.1">
    <property type="nucleotide sequence ID" value="NZ_APML01000076.1"/>
</dbReference>
<dbReference type="InterPro" id="IPR012347">
    <property type="entry name" value="Ferritin-like"/>
</dbReference>
<organism evidence="1 2">
    <name type="scientific">Gracilibacillus halophilus YIM-C55.5</name>
    <dbReference type="NCBI Taxonomy" id="1308866"/>
    <lineage>
        <taxon>Bacteria</taxon>
        <taxon>Bacillati</taxon>
        <taxon>Bacillota</taxon>
        <taxon>Bacilli</taxon>
        <taxon>Bacillales</taxon>
        <taxon>Bacillaceae</taxon>
        <taxon>Gracilibacillus</taxon>
    </lineage>
</organism>
<dbReference type="Pfam" id="PF11553">
    <property type="entry name" value="DUF3231"/>
    <property type="match status" value="1"/>
</dbReference>
<dbReference type="STRING" id="1308866.J416_14332"/>
<dbReference type="PATRIC" id="fig|1308866.3.peg.2887"/>
<dbReference type="eggNOG" id="ENOG502ZBP3">
    <property type="taxonomic scope" value="Bacteria"/>
</dbReference>
<gene>
    <name evidence="1" type="ORF">J416_14332</name>
</gene>
<name>N4WMK1_9BACI</name>
<dbReference type="AlphaFoldDB" id="N4WMK1"/>
<dbReference type="OrthoDB" id="1934429at2"/>
<dbReference type="EMBL" id="APML01000076">
    <property type="protein sequence ID" value="ENH95750.1"/>
    <property type="molecule type" value="Genomic_DNA"/>
</dbReference>
<dbReference type="Proteomes" id="UP000012283">
    <property type="component" value="Unassembled WGS sequence"/>
</dbReference>
<evidence type="ECO:0008006" key="3">
    <source>
        <dbReference type="Google" id="ProtNLM"/>
    </source>
</evidence>
<dbReference type="InterPro" id="IPR021617">
    <property type="entry name" value="DUF3231"/>
</dbReference>
<protein>
    <recommendedName>
        <fullName evidence="3">DUF3231 family protein</fullName>
    </recommendedName>
</protein>
<evidence type="ECO:0000313" key="2">
    <source>
        <dbReference type="Proteomes" id="UP000012283"/>
    </source>
</evidence>
<evidence type="ECO:0000313" key="1">
    <source>
        <dbReference type="EMBL" id="ENH95750.1"/>
    </source>
</evidence>
<proteinExistence type="predicted"/>
<comment type="caution">
    <text evidence="1">The sequence shown here is derived from an EMBL/GenBank/DDBJ whole genome shotgun (WGS) entry which is preliminary data.</text>
</comment>
<reference evidence="1 2" key="1">
    <citation type="submission" date="2013-03" db="EMBL/GenBank/DDBJ databases">
        <title>Draft genome sequence of Gracibacillus halophilus YIM-C55.5, a moderately halophilic and thermophilic organism from the Xiaochaidamu salt lake.</title>
        <authorList>
            <person name="Sugumar T."/>
            <person name="Polireddy D.R."/>
            <person name="Antony A."/>
            <person name="Madhava Y.R."/>
            <person name="Sivakumar N."/>
        </authorList>
    </citation>
    <scope>NUCLEOTIDE SEQUENCE [LARGE SCALE GENOMIC DNA]</scope>
    <source>
        <strain evidence="1 2">YIM-C55.5</strain>
    </source>
</reference>
<keyword evidence="2" id="KW-1185">Reference proteome</keyword>
<sequence length="169" mass="18794">MGILSGNPHKEPLHYGEVFGIWSYVMMGKANYASYQTFINHCGDEDLQKILGDCISQINQEYERLEEILKVNGISIPPSPPERSYADSENIPIGAKFQDKEISGAISVNIAKCLVSCSTIMGESIREDIAMLFGQFHTNQAQTAAKLLRLNKEKGWLITPPLHTDIPNV</sequence>